<protein>
    <submittedName>
        <fullName evidence="1 2">Uncharacterized protein</fullName>
    </submittedName>
</protein>
<reference evidence="2" key="3">
    <citation type="submission" date="2020-05" db="UniProtKB">
        <authorList>
            <consortium name="EnsemblMetazoa"/>
        </authorList>
    </citation>
    <scope>IDENTIFICATION</scope>
    <source>
        <strain evidence="2">Jacobina</strain>
    </source>
</reference>
<proteinExistence type="predicted"/>
<dbReference type="AlphaFoldDB" id="A0A1B0GHQ6"/>
<dbReference type="VEuPathDB" id="VectorBase:LLOJ001591"/>
<evidence type="ECO:0000313" key="3">
    <source>
        <dbReference type="Proteomes" id="UP000092461"/>
    </source>
</evidence>
<name>A0A1B0GHQ6_LUTLO</name>
<accession>A0A1B0GHQ6</accession>
<dbReference type="EMBL" id="AJWK01005452">
    <property type="status" value="NOT_ANNOTATED_CDS"/>
    <property type="molecule type" value="Genomic_DNA"/>
</dbReference>
<organism evidence="2 3">
    <name type="scientific">Lutzomyia longipalpis</name>
    <name type="common">Sand fly</name>
    <dbReference type="NCBI Taxonomy" id="7200"/>
    <lineage>
        <taxon>Eukaryota</taxon>
        <taxon>Metazoa</taxon>
        <taxon>Ecdysozoa</taxon>
        <taxon>Arthropoda</taxon>
        <taxon>Hexapoda</taxon>
        <taxon>Insecta</taxon>
        <taxon>Pterygota</taxon>
        <taxon>Neoptera</taxon>
        <taxon>Endopterygota</taxon>
        <taxon>Diptera</taxon>
        <taxon>Nematocera</taxon>
        <taxon>Psychodoidea</taxon>
        <taxon>Psychodidae</taxon>
        <taxon>Lutzomyia</taxon>
        <taxon>Lutzomyia</taxon>
    </lineage>
</organism>
<keyword evidence="3" id="KW-1185">Reference proteome</keyword>
<sequence length="216" mass="24667">MTSRVVFVFSPFKRVLKSFATFFCVSILLPIVVHGGYNRDIPLFCEPFFSTFNENGTPNTEVVKCSTGGFNKYFPALNEIRNSDVATITYRNSRMEQENIRMIKDEKFKEDAKLANGIVCNEEYVESNWLKDEFSDVYDDYIKVVENNEILPSTTTYFCVFLLLPIVVNGGIIRDVPLFCEPFNRTSSDNLIGTDNHETIKCSTEGFSKNFDAAKE</sequence>
<dbReference type="EMBL" id="GITU01011722">
    <property type="protein sequence ID" value="MBC1180425.1"/>
    <property type="molecule type" value="Transcribed_RNA"/>
</dbReference>
<dbReference type="EMBL" id="AJWK01005453">
    <property type="status" value="NOT_ANNOTATED_CDS"/>
    <property type="molecule type" value="Genomic_DNA"/>
</dbReference>
<dbReference type="EnsemblMetazoa" id="LLOJ001591-RA">
    <property type="protein sequence ID" value="LLOJ001591-PA"/>
    <property type="gene ID" value="LLOJ001591"/>
</dbReference>
<dbReference type="Proteomes" id="UP000092461">
    <property type="component" value="Unassembled WGS sequence"/>
</dbReference>
<evidence type="ECO:0000313" key="2">
    <source>
        <dbReference type="EnsemblMetazoa" id="LLOJ001591-PA"/>
    </source>
</evidence>
<evidence type="ECO:0000313" key="1">
    <source>
        <dbReference type="EMBL" id="MBC1180425.1"/>
    </source>
</evidence>
<reference evidence="3" key="1">
    <citation type="submission" date="2012-05" db="EMBL/GenBank/DDBJ databases">
        <title>Whole Genome Assembly of Lutzomyia longipalpis.</title>
        <authorList>
            <person name="Richards S."/>
            <person name="Qu C."/>
            <person name="Dillon R."/>
            <person name="Worley K."/>
            <person name="Scherer S."/>
            <person name="Batterton M."/>
            <person name="Taylor A."/>
            <person name="Hawes A."/>
            <person name="Hernandez B."/>
            <person name="Kovar C."/>
            <person name="Mandapat C."/>
            <person name="Pham C."/>
            <person name="Qu C."/>
            <person name="Jing C."/>
            <person name="Bess C."/>
            <person name="Bandaranaike D."/>
            <person name="Ngo D."/>
            <person name="Ongeri F."/>
            <person name="Arias F."/>
            <person name="Lara F."/>
            <person name="Weissenberger G."/>
            <person name="Kamau G."/>
            <person name="Han H."/>
            <person name="Shen H."/>
            <person name="Dinh H."/>
            <person name="Khalil I."/>
            <person name="Jones J."/>
            <person name="Shafer J."/>
            <person name="Jayaseelan J."/>
            <person name="Quiroz J."/>
            <person name="Blankenburg K."/>
            <person name="Nguyen L."/>
            <person name="Jackson L."/>
            <person name="Francisco L."/>
            <person name="Tang L.-Y."/>
            <person name="Pu L.-L."/>
            <person name="Perales L."/>
            <person name="Lorensuhewa L."/>
            <person name="Munidasa M."/>
            <person name="Coyle M."/>
            <person name="Taylor M."/>
            <person name="Puazo M."/>
            <person name="Firestine M."/>
            <person name="Scheel M."/>
            <person name="Javaid M."/>
            <person name="Wang M."/>
            <person name="Li M."/>
            <person name="Tabassum N."/>
            <person name="Saada N."/>
            <person name="Osuji N."/>
            <person name="Aqrawi P."/>
            <person name="Fu Q."/>
            <person name="Thornton R."/>
            <person name="Raj R."/>
            <person name="Goodspeed R."/>
            <person name="Mata R."/>
            <person name="Najjar R."/>
            <person name="Gubbala S."/>
            <person name="Lee S."/>
            <person name="Denson S."/>
            <person name="Patil S."/>
            <person name="Macmil S."/>
            <person name="Qi S."/>
            <person name="Matskevitch T."/>
            <person name="Palculict T."/>
            <person name="Mathew T."/>
            <person name="Vee V."/>
            <person name="Velamala V."/>
            <person name="Korchina V."/>
            <person name="Cai W."/>
            <person name="Liu W."/>
            <person name="Dai W."/>
            <person name="Zou X."/>
            <person name="Zhu Y."/>
            <person name="Zhang Y."/>
            <person name="Wu Y.-Q."/>
            <person name="Xin Y."/>
            <person name="Nazarath L."/>
            <person name="Kovar C."/>
            <person name="Han Y."/>
            <person name="Muzny D."/>
            <person name="Gibbs R."/>
        </authorList>
    </citation>
    <scope>NUCLEOTIDE SEQUENCE [LARGE SCALE GENOMIC DNA]</scope>
    <source>
        <strain evidence="3">Jacobina</strain>
    </source>
</reference>
<reference evidence="1" key="2">
    <citation type="journal article" date="2020" name="BMC">
        <title>Leishmania infection induces a limited differential gene expression in the sand fly midgut.</title>
        <authorList>
            <person name="Coutinho-Abreu I.V."/>
            <person name="Serafim T.D."/>
            <person name="Meneses C."/>
            <person name="Kamhawi S."/>
            <person name="Oliveira F."/>
            <person name="Valenzuela J.G."/>
        </authorList>
    </citation>
    <scope>NUCLEOTIDE SEQUENCE</scope>
    <source>
        <strain evidence="1">Jacobina</strain>
        <tissue evidence="1">Midgut</tissue>
    </source>
</reference>